<dbReference type="InterPro" id="IPR050951">
    <property type="entry name" value="Retrovirus_Pol_polyprotein"/>
</dbReference>
<dbReference type="CDD" id="cd00303">
    <property type="entry name" value="retropepsin_like"/>
    <property type="match status" value="1"/>
</dbReference>
<dbReference type="PROSITE" id="PS50878">
    <property type="entry name" value="RT_POL"/>
    <property type="match status" value="1"/>
</dbReference>
<evidence type="ECO:0000313" key="15">
    <source>
        <dbReference type="EMBL" id="KAH3730688.1"/>
    </source>
</evidence>
<evidence type="ECO:0000256" key="11">
    <source>
        <dbReference type="ARBA" id="ARBA00023268"/>
    </source>
</evidence>
<name>A0A9D4CUV3_DREPO</name>
<dbReference type="AlphaFoldDB" id="A0A9D4CUV3"/>
<keyword evidence="1" id="KW-0645">Protease</keyword>
<feature type="domain" description="Reverse transcriptase" evidence="14">
    <location>
        <begin position="576"/>
        <end position="755"/>
    </location>
</feature>
<dbReference type="FunFam" id="3.10.20.370:FF:000001">
    <property type="entry name" value="Retrovirus-related Pol polyprotein from transposon 17.6-like protein"/>
    <property type="match status" value="1"/>
</dbReference>
<dbReference type="PROSITE" id="PS00141">
    <property type="entry name" value="ASP_PROTEASE"/>
    <property type="match status" value="1"/>
</dbReference>
<keyword evidence="11" id="KW-0511">Multifunctional enzyme</keyword>
<dbReference type="Pfam" id="PF00078">
    <property type="entry name" value="RVT_1"/>
    <property type="match status" value="1"/>
</dbReference>
<keyword evidence="9" id="KW-0229">DNA integration</keyword>
<dbReference type="InterPro" id="IPR043502">
    <property type="entry name" value="DNA/RNA_pol_sf"/>
</dbReference>
<keyword evidence="6" id="KW-0378">Hydrolase</keyword>
<evidence type="ECO:0000259" key="14">
    <source>
        <dbReference type="PROSITE" id="PS50878"/>
    </source>
</evidence>
<keyword evidence="10" id="KW-0695">RNA-directed DNA polymerase</keyword>
<dbReference type="GO" id="GO:0004190">
    <property type="term" value="F:aspartic-type endopeptidase activity"/>
    <property type="evidence" value="ECO:0007669"/>
    <property type="project" value="InterPro"/>
</dbReference>
<accession>A0A9D4CUV3</accession>
<evidence type="ECO:0000256" key="13">
    <source>
        <dbReference type="SAM" id="MobiDB-lite"/>
    </source>
</evidence>
<evidence type="ECO:0000256" key="10">
    <source>
        <dbReference type="ARBA" id="ARBA00022918"/>
    </source>
</evidence>
<keyword evidence="3" id="KW-0548">Nucleotidyltransferase</keyword>
<evidence type="ECO:0000313" key="16">
    <source>
        <dbReference type="Proteomes" id="UP000828390"/>
    </source>
</evidence>
<evidence type="ECO:0000256" key="8">
    <source>
        <dbReference type="ARBA" id="ARBA00022884"/>
    </source>
</evidence>
<sequence length="963" mass="109543">MEWTEEQKGLYLSVSLRGQAQGVFGNLGSKTTDYDELAQALEDRFAPANQTKLYRVQLRDRRQRASETLAELGQDIRRLANLAYPSAPTEVRDTLAKEQFIDSLVNSDLRLKVKQARPTNLNDAVRHAVELEAFFRTERRQQEQVRVTTADRPEPTPELSNLQSLITKMEGMVNEFQSQRARYRPPVSYQQNERVWKSASSADTKRDFENRKRDSPPQQKRLCFECGSDKHLRSRCPVVKDRIKKRSSQSSDEKPATFRVNGTGCGTAGLFAKALVDGMDVICLIDTGATVSLVSKNVWHAIESNHHLSPSTLSVLSASGNNMDIMGSVELVLMIEDRKCPLTLFVTDLDVDVILGLDFLETYKSVVNVRSRTMTVLNKTVVLQCHGRFGCYRVTLSEKVTIPPGSEIITEGRVSDPRVNFLGIGIIEPTEKSLNFDRGLVARALVKAGKTVPLRIANFSTTEKVLYPEANVATISSIERVTEQNNTVGTTSDLPIHMEDLYERSTDGMDTREKKQVHDLLFKYANIFSVHDSDLGRTGIIKHGISTGDAKPIKQPPRRIPVHMQEEVECQIKQMLKDEIIQPSSSPWASGIVLVHKKDGSRRLCVDYRRLNDVTEKDAYPLPRIDETLEHLSGFKWFSCLDLSSGYWQVEVENQDKNKTAFNTRHGLFEFNVMPFGLCNAPATFERLMETVLSGLHWKICLLYLDDIIVMGRSFDDMVQNLDLVLERLAASGLKLKPRKCQLFKRQVEYLGHVISEEGVSTDPKKTECIKQWPTPVNVTEVRSFLGTCGYYRRFVENYSHIAKPLHRLTEKCIRFVWTSDCEKAFSELKRMLATAPVLAHPDFSKPFVLDTDASDLAIGAVLSQNINGLERVVAYASRTLTKSERQYCVTRKEMLAVVHFVKHFRHYLHGKEFLIRTDHGSLRWLTKFKNPEGQVARWLEILSTYQMKIEHRPVDFMEMPMV</sequence>
<proteinExistence type="predicted"/>
<evidence type="ECO:0000256" key="2">
    <source>
        <dbReference type="ARBA" id="ARBA00022679"/>
    </source>
</evidence>
<evidence type="ECO:0000256" key="7">
    <source>
        <dbReference type="ARBA" id="ARBA00022842"/>
    </source>
</evidence>
<keyword evidence="16" id="KW-1185">Reference proteome</keyword>
<dbReference type="Gene3D" id="3.30.70.270">
    <property type="match status" value="2"/>
</dbReference>
<dbReference type="GO" id="GO:0003723">
    <property type="term" value="F:RNA binding"/>
    <property type="evidence" value="ECO:0007669"/>
    <property type="project" value="UniProtKB-KW"/>
</dbReference>
<evidence type="ECO:0000256" key="1">
    <source>
        <dbReference type="ARBA" id="ARBA00022670"/>
    </source>
</evidence>
<organism evidence="15 16">
    <name type="scientific">Dreissena polymorpha</name>
    <name type="common">Zebra mussel</name>
    <name type="synonym">Mytilus polymorpha</name>
    <dbReference type="NCBI Taxonomy" id="45954"/>
    <lineage>
        <taxon>Eukaryota</taxon>
        <taxon>Metazoa</taxon>
        <taxon>Spiralia</taxon>
        <taxon>Lophotrochozoa</taxon>
        <taxon>Mollusca</taxon>
        <taxon>Bivalvia</taxon>
        <taxon>Autobranchia</taxon>
        <taxon>Heteroconchia</taxon>
        <taxon>Euheterodonta</taxon>
        <taxon>Imparidentia</taxon>
        <taxon>Neoheterodontei</taxon>
        <taxon>Myida</taxon>
        <taxon>Dreissenoidea</taxon>
        <taxon>Dreissenidae</taxon>
        <taxon>Dreissena</taxon>
    </lineage>
</organism>
<dbReference type="InterPro" id="IPR041577">
    <property type="entry name" value="RT_RNaseH_2"/>
</dbReference>
<reference evidence="15" key="1">
    <citation type="journal article" date="2019" name="bioRxiv">
        <title>The Genome of the Zebra Mussel, Dreissena polymorpha: A Resource for Invasive Species Research.</title>
        <authorList>
            <person name="McCartney M.A."/>
            <person name="Auch B."/>
            <person name="Kono T."/>
            <person name="Mallez S."/>
            <person name="Zhang Y."/>
            <person name="Obille A."/>
            <person name="Becker A."/>
            <person name="Abrahante J.E."/>
            <person name="Garbe J."/>
            <person name="Badalamenti J.P."/>
            <person name="Herman A."/>
            <person name="Mangelson H."/>
            <person name="Liachko I."/>
            <person name="Sullivan S."/>
            <person name="Sone E.D."/>
            <person name="Koren S."/>
            <person name="Silverstein K.A.T."/>
            <person name="Beckman K.B."/>
            <person name="Gohl D.M."/>
        </authorList>
    </citation>
    <scope>NUCLEOTIDE SEQUENCE</scope>
    <source>
        <strain evidence="15">Duluth1</strain>
        <tissue evidence="15">Whole animal</tissue>
    </source>
</reference>
<evidence type="ECO:0000256" key="6">
    <source>
        <dbReference type="ARBA" id="ARBA00022801"/>
    </source>
</evidence>
<evidence type="ECO:0000256" key="12">
    <source>
        <dbReference type="SAM" id="Coils"/>
    </source>
</evidence>
<keyword evidence="12" id="KW-0175">Coiled coil</keyword>
<dbReference type="InterPro" id="IPR021109">
    <property type="entry name" value="Peptidase_aspartic_dom_sf"/>
</dbReference>
<keyword evidence="2" id="KW-0808">Transferase</keyword>
<keyword evidence="4" id="KW-0540">Nuclease</keyword>
<dbReference type="GO" id="GO:0015074">
    <property type="term" value="P:DNA integration"/>
    <property type="evidence" value="ECO:0007669"/>
    <property type="project" value="UniProtKB-KW"/>
</dbReference>
<dbReference type="PANTHER" id="PTHR37984:SF5">
    <property type="entry name" value="PROTEIN NYNRIN-LIKE"/>
    <property type="match status" value="1"/>
</dbReference>
<feature type="compositionally biased region" description="Basic and acidic residues" evidence="13">
    <location>
        <begin position="203"/>
        <end position="215"/>
    </location>
</feature>
<dbReference type="Pfam" id="PF13975">
    <property type="entry name" value="gag-asp_proteas"/>
    <property type="match status" value="1"/>
</dbReference>
<reference evidence="15" key="2">
    <citation type="submission" date="2020-11" db="EMBL/GenBank/DDBJ databases">
        <authorList>
            <person name="McCartney M.A."/>
            <person name="Auch B."/>
            <person name="Kono T."/>
            <person name="Mallez S."/>
            <person name="Becker A."/>
            <person name="Gohl D.M."/>
            <person name="Silverstein K.A.T."/>
            <person name="Koren S."/>
            <person name="Bechman K.B."/>
            <person name="Herman A."/>
            <person name="Abrahante J.E."/>
            <person name="Garbe J."/>
        </authorList>
    </citation>
    <scope>NUCLEOTIDE SEQUENCE</scope>
    <source>
        <strain evidence="15">Duluth1</strain>
        <tissue evidence="15">Whole animal</tissue>
    </source>
</reference>
<dbReference type="EMBL" id="JAIWYP010000012">
    <property type="protein sequence ID" value="KAH3730688.1"/>
    <property type="molecule type" value="Genomic_DNA"/>
</dbReference>
<protein>
    <recommendedName>
        <fullName evidence="14">Reverse transcriptase domain-containing protein</fullName>
    </recommendedName>
</protein>
<dbReference type="GO" id="GO:0003964">
    <property type="term" value="F:RNA-directed DNA polymerase activity"/>
    <property type="evidence" value="ECO:0007669"/>
    <property type="project" value="UniProtKB-KW"/>
</dbReference>
<dbReference type="GO" id="GO:0006508">
    <property type="term" value="P:proteolysis"/>
    <property type="evidence" value="ECO:0007669"/>
    <property type="project" value="UniProtKB-KW"/>
</dbReference>
<feature type="compositionally biased region" description="Polar residues" evidence="13">
    <location>
        <begin position="188"/>
        <end position="202"/>
    </location>
</feature>
<evidence type="ECO:0000256" key="5">
    <source>
        <dbReference type="ARBA" id="ARBA00022759"/>
    </source>
</evidence>
<dbReference type="InterPro" id="IPR001969">
    <property type="entry name" value="Aspartic_peptidase_AS"/>
</dbReference>
<dbReference type="CDD" id="cd09274">
    <property type="entry name" value="RNase_HI_RT_Ty3"/>
    <property type="match status" value="1"/>
</dbReference>
<dbReference type="Gene3D" id="2.40.70.10">
    <property type="entry name" value="Acid Proteases"/>
    <property type="match status" value="1"/>
</dbReference>
<dbReference type="Pfam" id="PF17919">
    <property type="entry name" value="RT_RNaseH_2"/>
    <property type="match status" value="1"/>
</dbReference>
<dbReference type="FunFam" id="3.30.70.270:FF:000020">
    <property type="entry name" value="Transposon Tf2-6 polyprotein-like Protein"/>
    <property type="match status" value="1"/>
</dbReference>
<feature type="region of interest" description="Disordered" evidence="13">
    <location>
        <begin position="183"/>
        <end position="221"/>
    </location>
</feature>
<dbReference type="InterPro" id="IPR000477">
    <property type="entry name" value="RT_dom"/>
</dbReference>
<dbReference type="CDD" id="cd01647">
    <property type="entry name" value="RT_LTR"/>
    <property type="match status" value="1"/>
</dbReference>
<dbReference type="FunFam" id="3.10.10.10:FF:000007">
    <property type="entry name" value="Retrovirus-related Pol polyprotein from transposon 17.6-like Protein"/>
    <property type="match status" value="1"/>
</dbReference>
<dbReference type="Proteomes" id="UP000828390">
    <property type="component" value="Unassembled WGS sequence"/>
</dbReference>
<dbReference type="SUPFAM" id="SSF56672">
    <property type="entry name" value="DNA/RNA polymerases"/>
    <property type="match status" value="1"/>
</dbReference>
<feature type="coiled-coil region" evidence="12">
    <location>
        <begin position="55"/>
        <end position="82"/>
    </location>
</feature>
<dbReference type="InterPro" id="IPR043128">
    <property type="entry name" value="Rev_trsase/Diguanyl_cyclase"/>
</dbReference>
<comment type="caution">
    <text evidence="15">The sequence shown here is derived from an EMBL/GenBank/DDBJ whole genome shotgun (WGS) entry which is preliminary data.</text>
</comment>
<dbReference type="PANTHER" id="PTHR37984">
    <property type="entry name" value="PROTEIN CBG26694"/>
    <property type="match status" value="1"/>
</dbReference>
<dbReference type="GO" id="GO:0004519">
    <property type="term" value="F:endonuclease activity"/>
    <property type="evidence" value="ECO:0007669"/>
    <property type="project" value="UniProtKB-KW"/>
</dbReference>
<evidence type="ECO:0000256" key="3">
    <source>
        <dbReference type="ARBA" id="ARBA00022695"/>
    </source>
</evidence>
<dbReference type="SUPFAM" id="SSF50630">
    <property type="entry name" value="Acid proteases"/>
    <property type="match status" value="1"/>
</dbReference>
<evidence type="ECO:0000256" key="9">
    <source>
        <dbReference type="ARBA" id="ARBA00022908"/>
    </source>
</evidence>
<keyword evidence="8" id="KW-0694">RNA-binding</keyword>
<evidence type="ECO:0000256" key="4">
    <source>
        <dbReference type="ARBA" id="ARBA00022722"/>
    </source>
</evidence>
<keyword evidence="5" id="KW-0255">Endonuclease</keyword>
<dbReference type="Gene3D" id="3.10.10.10">
    <property type="entry name" value="HIV Type 1 Reverse Transcriptase, subunit A, domain 1"/>
    <property type="match status" value="1"/>
</dbReference>
<dbReference type="Gene3D" id="3.10.20.370">
    <property type="match status" value="1"/>
</dbReference>
<keyword evidence="7" id="KW-0460">Magnesium</keyword>
<gene>
    <name evidence="15" type="ORF">DPMN_056680</name>
</gene>